<dbReference type="Gene3D" id="3.90.79.10">
    <property type="entry name" value="Nucleoside Triphosphate Pyrophosphohydrolase"/>
    <property type="match status" value="1"/>
</dbReference>
<reference evidence="4" key="1">
    <citation type="submission" date="2020-02" db="EMBL/GenBank/DDBJ databases">
        <authorList>
            <person name="Meier V. D."/>
        </authorList>
    </citation>
    <scope>NUCLEOTIDE SEQUENCE</scope>
    <source>
        <strain evidence="4">AVDCRST_MAG20</strain>
    </source>
</reference>
<dbReference type="PROSITE" id="PS51462">
    <property type="entry name" value="NUDIX"/>
    <property type="match status" value="1"/>
</dbReference>
<comment type="cofactor">
    <cofactor evidence="1">
        <name>Mg(2+)</name>
        <dbReference type="ChEBI" id="CHEBI:18420"/>
    </cofactor>
</comment>
<dbReference type="GO" id="GO:0019693">
    <property type="term" value="P:ribose phosphate metabolic process"/>
    <property type="evidence" value="ECO:0007669"/>
    <property type="project" value="TreeGrafter"/>
</dbReference>
<evidence type="ECO:0000259" key="3">
    <source>
        <dbReference type="PROSITE" id="PS51462"/>
    </source>
</evidence>
<sequence length="185" mass="19982">MSGGFRPVGEERTLHRGHILHLVEADFEAPDGTTFTREVVRHPGAVSVVPVLDDGETVVCVRQYRAALDELLLEIPAGKLDVAGEDIEVCAARELEEEVGYRATTLDRLATFRNSAGFCDERSHVFLATGLVATGTDLQGIEEANMTVEHVSLRDVPAMIADGRLTDAKSMIGLTLARARLGIDA</sequence>
<keyword evidence="2 4" id="KW-0378">Hydrolase</keyword>
<organism evidence="4">
    <name type="scientific">uncultured Acidimicrobiales bacterium</name>
    <dbReference type="NCBI Taxonomy" id="310071"/>
    <lineage>
        <taxon>Bacteria</taxon>
        <taxon>Bacillati</taxon>
        <taxon>Actinomycetota</taxon>
        <taxon>Acidimicrobiia</taxon>
        <taxon>Acidimicrobiales</taxon>
        <taxon>environmental samples</taxon>
    </lineage>
</organism>
<feature type="domain" description="Nudix hydrolase" evidence="3">
    <location>
        <begin position="41"/>
        <end position="173"/>
    </location>
</feature>
<gene>
    <name evidence="4" type="ORF">AVDCRST_MAG20-1576</name>
</gene>
<dbReference type="InterPro" id="IPR015797">
    <property type="entry name" value="NUDIX_hydrolase-like_dom_sf"/>
</dbReference>
<evidence type="ECO:0000256" key="1">
    <source>
        <dbReference type="ARBA" id="ARBA00001946"/>
    </source>
</evidence>
<dbReference type="EC" id="3.6.1.13" evidence="4"/>
<evidence type="ECO:0000313" key="4">
    <source>
        <dbReference type="EMBL" id="CAA9237881.1"/>
    </source>
</evidence>
<dbReference type="GO" id="GO:0005829">
    <property type="term" value="C:cytosol"/>
    <property type="evidence" value="ECO:0007669"/>
    <property type="project" value="TreeGrafter"/>
</dbReference>
<name>A0A6J4HYQ7_9ACTN</name>
<dbReference type="InterPro" id="IPR000086">
    <property type="entry name" value="NUDIX_hydrolase_dom"/>
</dbReference>
<protein>
    <submittedName>
        <fullName evidence="4">ADP-ribose pyrophosphatase</fullName>
        <ecNumber evidence="4">3.6.1.13</ecNumber>
    </submittedName>
</protein>
<dbReference type="GO" id="GO:0047631">
    <property type="term" value="F:ADP-ribose diphosphatase activity"/>
    <property type="evidence" value="ECO:0007669"/>
    <property type="project" value="UniProtKB-EC"/>
</dbReference>
<dbReference type="GO" id="GO:0006753">
    <property type="term" value="P:nucleoside phosphate metabolic process"/>
    <property type="evidence" value="ECO:0007669"/>
    <property type="project" value="TreeGrafter"/>
</dbReference>
<dbReference type="AlphaFoldDB" id="A0A6J4HYQ7"/>
<dbReference type="EMBL" id="CADCSY010000069">
    <property type="protein sequence ID" value="CAA9237881.1"/>
    <property type="molecule type" value="Genomic_DNA"/>
</dbReference>
<dbReference type="SUPFAM" id="SSF55811">
    <property type="entry name" value="Nudix"/>
    <property type="match status" value="1"/>
</dbReference>
<accession>A0A6J4HYQ7</accession>
<dbReference type="CDD" id="cd03424">
    <property type="entry name" value="NUDIX_ADPRase_Nudt5_UGPPase_Nudt14"/>
    <property type="match status" value="1"/>
</dbReference>
<dbReference type="Pfam" id="PF00293">
    <property type="entry name" value="NUDIX"/>
    <property type="match status" value="1"/>
</dbReference>
<dbReference type="PANTHER" id="PTHR11839">
    <property type="entry name" value="UDP/ADP-SUGAR PYROPHOSPHATASE"/>
    <property type="match status" value="1"/>
</dbReference>
<evidence type="ECO:0000256" key="2">
    <source>
        <dbReference type="ARBA" id="ARBA00022801"/>
    </source>
</evidence>
<dbReference type="PANTHER" id="PTHR11839:SF18">
    <property type="entry name" value="NUDIX HYDROLASE DOMAIN-CONTAINING PROTEIN"/>
    <property type="match status" value="1"/>
</dbReference>
<proteinExistence type="predicted"/>